<keyword evidence="3" id="KW-1185">Reference proteome</keyword>
<comment type="caution">
    <text evidence="2">The sequence shown here is derived from an EMBL/GenBank/DDBJ whole genome shotgun (WGS) entry which is preliminary data.</text>
</comment>
<organism evidence="2 3">
    <name type="scientific">Arcicella aquatica</name>
    <dbReference type="NCBI Taxonomy" id="217141"/>
    <lineage>
        <taxon>Bacteria</taxon>
        <taxon>Pseudomonadati</taxon>
        <taxon>Bacteroidota</taxon>
        <taxon>Cytophagia</taxon>
        <taxon>Cytophagales</taxon>
        <taxon>Flectobacillaceae</taxon>
        <taxon>Arcicella</taxon>
    </lineage>
</organism>
<feature type="chain" id="PRO_5046315865" evidence="1">
    <location>
        <begin position="19"/>
        <end position="134"/>
    </location>
</feature>
<name>A0ABU5QI51_9BACT</name>
<protein>
    <submittedName>
        <fullName evidence="2">Uncharacterized protein</fullName>
    </submittedName>
</protein>
<feature type="signal peptide" evidence="1">
    <location>
        <begin position="1"/>
        <end position="18"/>
    </location>
</feature>
<dbReference type="Proteomes" id="UP001304671">
    <property type="component" value="Unassembled WGS sequence"/>
</dbReference>
<dbReference type="RefSeq" id="WP_323245990.1">
    <property type="nucleotide sequence ID" value="NZ_JAYFUL010000001.1"/>
</dbReference>
<evidence type="ECO:0000313" key="2">
    <source>
        <dbReference type="EMBL" id="MEA5256161.1"/>
    </source>
</evidence>
<gene>
    <name evidence="2" type="ORF">VB264_00090</name>
</gene>
<dbReference type="EMBL" id="JAYFUL010000001">
    <property type="protein sequence ID" value="MEA5256161.1"/>
    <property type="molecule type" value="Genomic_DNA"/>
</dbReference>
<sequence>MKKMLTLSLMLFSYALVAETPAEKYSDVLFNSKTMVEKFNKKKCCKPSSKAKAVVKTVIIESSKKETKAITSAFPYRVAIKDQNLVQKMLSFNEIFPKININNVPVTCKKKDASVLLASSDKQVVADNANKVSE</sequence>
<evidence type="ECO:0000313" key="3">
    <source>
        <dbReference type="Proteomes" id="UP001304671"/>
    </source>
</evidence>
<evidence type="ECO:0000256" key="1">
    <source>
        <dbReference type="SAM" id="SignalP"/>
    </source>
</evidence>
<proteinExistence type="predicted"/>
<keyword evidence="1" id="KW-0732">Signal</keyword>
<accession>A0ABU5QI51</accession>
<reference evidence="2 3" key="1">
    <citation type="submission" date="2023-12" db="EMBL/GenBank/DDBJ databases">
        <title>Novel species of the genus Arcicella isolated from rivers.</title>
        <authorList>
            <person name="Lu H."/>
        </authorList>
    </citation>
    <scope>NUCLEOTIDE SEQUENCE [LARGE SCALE GENOMIC DNA]</scope>
    <source>
        <strain evidence="2 3">LMG 21963</strain>
    </source>
</reference>